<keyword evidence="1" id="KW-0812">Transmembrane</keyword>
<evidence type="ECO:0000256" key="2">
    <source>
        <dbReference type="SAM" id="SignalP"/>
    </source>
</evidence>
<keyword evidence="1" id="KW-1133">Transmembrane helix</keyword>
<evidence type="ECO:0000313" key="3">
    <source>
        <dbReference type="EMBL" id="SFC82564.1"/>
    </source>
</evidence>
<dbReference type="SUPFAM" id="SSF48452">
    <property type="entry name" value="TPR-like"/>
    <property type="match status" value="1"/>
</dbReference>
<dbReference type="InterPro" id="IPR011990">
    <property type="entry name" value="TPR-like_helical_dom_sf"/>
</dbReference>
<feature type="signal peptide" evidence="2">
    <location>
        <begin position="1"/>
        <end position="19"/>
    </location>
</feature>
<dbReference type="STRING" id="927664.SAMN05421780_110110"/>
<evidence type="ECO:0000256" key="1">
    <source>
        <dbReference type="SAM" id="Phobius"/>
    </source>
</evidence>
<keyword evidence="1" id="KW-0472">Membrane</keyword>
<sequence length="295" mass="33367">MIRYFTALILILVAHLSHAQYGQPSSFREQLQFAEHLQNTAQYEELILHYQHLTKQKGYSEAQQDSLFWGLGLAFFNQKILDSSAFYLQKIQPENPLYAQAHLLAGVDFAYQNQHTQATATIREVEKHSTDSLVLALAQVEKSGVALLQRDFKKYDSLQQNSWAGQFYATSEPHESLEKSKLALQKVKKRSPLVAGLMSAIIPGSGKIYAGKRGQGISSLLQCVALGLPTYESYRKAGVKSARFIIYGSLFTAVYIGNIWGSSLSVQIKQQEMYDKIDNQLLFDMRIPLRNVFNY</sequence>
<dbReference type="EMBL" id="FOLE01000010">
    <property type="protein sequence ID" value="SFC82564.1"/>
    <property type="molecule type" value="Genomic_DNA"/>
</dbReference>
<dbReference type="RefSeq" id="WP_091515187.1">
    <property type="nucleotide sequence ID" value="NZ_FOLE01000010.1"/>
</dbReference>
<evidence type="ECO:0000313" key="4">
    <source>
        <dbReference type="Proteomes" id="UP000199514"/>
    </source>
</evidence>
<dbReference type="Proteomes" id="UP000199514">
    <property type="component" value="Unassembled WGS sequence"/>
</dbReference>
<reference evidence="3 4" key="1">
    <citation type="submission" date="2016-10" db="EMBL/GenBank/DDBJ databases">
        <authorList>
            <person name="de Groot N.N."/>
        </authorList>
    </citation>
    <scope>NUCLEOTIDE SEQUENCE [LARGE SCALE GENOMIC DNA]</scope>
    <source>
        <strain evidence="3 4">DSM 6793</strain>
    </source>
</reference>
<name>A0A1I1MB21_9BACT</name>
<dbReference type="OrthoDB" id="947679at2"/>
<keyword evidence="4" id="KW-1185">Reference proteome</keyword>
<feature type="chain" id="PRO_5011750030" description="Tetratricopeptide repeat-containing protein" evidence="2">
    <location>
        <begin position="20"/>
        <end position="295"/>
    </location>
</feature>
<feature type="transmembrane region" description="Helical" evidence="1">
    <location>
        <begin position="244"/>
        <end position="266"/>
    </location>
</feature>
<accession>A0A1I1MB21</accession>
<organism evidence="3 4">
    <name type="scientific">Flexibacter flexilis DSM 6793</name>
    <dbReference type="NCBI Taxonomy" id="927664"/>
    <lineage>
        <taxon>Bacteria</taxon>
        <taxon>Pseudomonadati</taxon>
        <taxon>Bacteroidota</taxon>
        <taxon>Cytophagia</taxon>
        <taxon>Cytophagales</taxon>
        <taxon>Flexibacteraceae</taxon>
        <taxon>Flexibacter</taxon>
    </lineage>
</organism>
<keyword evidence="2" id="KW-0732">Signal</keyword>
<proteinExistence type="predicted"/>
<evidence type="ECO:0008006" key="5">
    <source>
        <dbReference type="Google" id="ProtNLM"/>
    </source>
</evidence>
<gene>
    <name evidence="3" type="ORF">SAMN05421780_110110</name>
</gene>
<dbReference type="AlphaFoldDB" id="A0A1I1MB21"/>
<protein>
    <recommendedName>
        <fullName evidence="5">Tetratricopeptide repeat-containing protein</fullName>
    </recommendedName>
</protein>